<dbReference type="Proteomes" id="UP000553459">
    <property type="component" value="Unassembled WGS sequence"/>
</dbReference>
<dbReference type="EMBL" id="JAAABJ010000264">
    <property type="protein sequence ID" value="NAW50350.1"/>
    <property type="molecule type" value="Genomic_DNA"/>
</dbReference>
<dbReference type="AlphaFoldDB" id="A0A845PW66"/>
<accession>A0A845PW66</accession>
<protein>
    <recommendedName>
        <fullName evidence="4">Fibrobacter succinogenes major paralogous domain-containing protein</fullName>
    </recommendedName>
</protein>
<keyword evidence="3" id="KW-1185">Reference proteome</keyword>
<name>A0A845PW66_9FLAO</name>
<evidence type="ECO:0008006" key="4">
    <source>
        <dbReference type="Google" id="ProtNLM"/>
    </source>
</evidence>
<gene>
    <name evidence="2" type="ORF">GNY06_02740</name>
</gene>
<feature type="compositionally biased region" description="Polar residues" evidence="1">
    <location>
        <begin position="410"/>
        <end position="422"/>
    </location>
</feature>
<evidence type="ECO:0000313" key="2">
    <source>
        <dbReference type="EMBL" id="NAW50350.1"/>
    </source>
</evidence>
<dbReference type="PROSITE" id="PS51257">
    <property type="entry name" value="PROKAR_LIPOPROTEIN"/>
    <property type="match status" value="1"/>
</dbReference>
<evidence type="ECO:0000313" key="3">
    <source>
        <dbReference type="Proteomes" id="UP000553459"/>
    </source>
</evidence>
<reference evidence="2 3" key="1">
    <citation type="submission" date="2019-11" db="EMBL/GenBank/DDBJ databases">
        <title>Characterization of Elizabethkingia argenteiflava sp. nov., isolated from inner surface of Soybean Pods.</title>
        <authorList>
            <person name="Mo S."/>
        </authorList>
    </citation>
    <scope>NUCLEOTIDE SEQUENCE [LARGE SCALE GENOMIC DNA]</scope>
    <source>
        <strain evidence="2 3">YB22</strain>
    </source>
</reference>
<comment type="caution">
    <text evidence="2">The sequence shown here is derived from an EMBL/GenBank/DDBJ whole genome shotgun (WGS) entry which is preliminary data.</text>
</comment>
<proteinExistence type="predicted"/>
<sequence length="551" mass="60358">MKKKESKINPIILLRSVLVIVLFWGISCRSTHSSSEEVATGNTIVRISLQGSSFEGDRKIGPSASNHKLNTDVSVQRQEFFFKEDDAYKLVATLTPETPKINSFENTAVAEKRVSSLGQGIRYKVLVYDHAGNYVKEQNYVSGEASPEITGLAEGGTYDFVVYSIGSTSQLPEVTYTDPSKKTLSTAGLEGVSGDSDLMYFSKKLTVTADKTNVLDIVFRHKFSQIITTLDASPTHYSILDIKGVMIPNHSDRANIKLSNGETSPAGSKIGRELSFPKLNAESVIASPVFFNGGADYNGFLSIKSVKMSTSGGLKAYITHENIRFNRLVIEQGIRYNLKLSFEPNDKYLEYRGYPAARINGFIFMRHNLGAQISANPDVPSVNIVGNYYQWGRSKAVAQASTPPGPIQGWDNTTNTPSSNAWNPRPEEEPAKTSTDPCPAGWRVPSGREFIALESNTTRTVIGSNQNSPINFSGAAVLTSKYNTSVKLTFMSAGYRNSTDGSLLDRGGSRNYWNSVAHGDLNAWTASINNFNHYNKNIGATIRCVAENPLQ</sequence>
<organism evidence="2 3">
    <name type="scientific">Elizabethkingia argenteiflava</name>
    <dbReference type="NCBI Taxonomy" id="2681556"/>
    <lineage>
        <taxon>Bacteria</taxon>
        <taxon>Pseudomonadati</taxon>
        <taxon>Bacteroidota</taxon>
        <taxon>Flavobacteriia</taxon>
        <taxon>Flavobacteriales</taxon>
        <taxon>Weeksellaceae</taxon>
        <taxon>Elizabethkingia</taxon>
    </lineage>
</organism>
<dbReference type="RefSeq" id="WP_166518702.1">
    <property type="nucleotide sequence ID" value="NZ_JAAABJ010000264.1"/>
</dbReference>
<evidence type="ECO:0000256" key="1">
    <source>
        <dbReference type="SAM" id="MobiDB-lite"/>
    </source>
</evidence>
<feature type="region of interest" description="Disordered" evidence="1">
    <location>
        <begin position="400"/>
        <end position="440"/>
    </location>
</feature>